<keyword evidence="3" id="KW-1185">Reference proteome</keyword>
<reference evidence="3" key="1">
    <citation type="submission" date="2017-01" db="EMBL/GenBank/DDBJ databases">
        <title>Comparative genomics of anhydrobiosis in the tardigrade Hypsibius dujardini.</title>
        <authorList>
            <person name="Yoshida Y."/>
            <person name="Koutsovoulos G."/>
            <person name="Laetsch D."/>
            <person name="Stevens L."/>
            <person name="Kumar S."/>
            <person name="Horikawa D."/>
            <person name="Ishino K."/>
            <person name="Komine S."/>
            <person name="Tomita M."/>
            <person name="Blaxter M."/>
            <person name="Arakawa K."/>
        </authorList>
    </citation>
    <scope>NUCLEOTIDE SEQUENCE [LARGE SCALE GENOMIC DNA]</scope>
    <source>
        <strain evidence="3">Z151</strain>
    </source>
</reference>
<name>A0A9X6RLZ6_HYPEX</name>
<evidence type="ECO:0000256" key="1">
    <source>
        <dbReference type="SAM" id="MobiDB-lite"/>
    </source>
</evidence>
<gene>
    <name evidence="2" type="ORF">BV898_16957</name>
</gene>
<protein>
    <submittedName>
        <fullName evidence="2">Uncharacterized protein</fullName>
    </submittedName>
</protein>
<proteinExistence type="predicted"/>
<evidence type="ECO:0000313" key="2">
    <source>
        <dbReference type="EMBL" id="OWA52505.1"/>
    </source>
</evidence>
<accession>A0A9X6RLZ6</accession>
<evidence type="ECO:0000313" key="3">
    <source>
        <dbReference type="Proteomes" id="UP000192578"/>
    </source>
</evidence>
<dbReference type="EMBL" id="MTYJ01000271">
    <property type="protein sequence ID" value="OWA52505.1"/>
    <property type="molecule type" value="Genomic_DNA"/>
</dbReference>
<sequence length="129" mass="14195">MQAGFDAKFASKDAETAGLKAELQGKDGQIAELQESQRAGIRHPRPERTRKKCGGFSSSATERGGGVLGFGTASRRKKKKKNLQRDVKELEMSQAELQEQLKMVLKNEKPQEREITAAAAMVVMKVFAC</sequence>
<feature type="compositionally biased region" description="Basic residues" evidence="1">
    <location>
        <begin position="40"/>
        <end position="53"/>
    </location>
</feature>
<organism evidence="2 3">
    <name type="scientific">Hypsibius exemplaris</name>
    <name type="common">Freshwater tardigrade</name>
    <dbReference type="NCBI Taxonomy" id="2072580"/>
    <lineage>
        <taxon>Eukaryota</taxon>
        <taxon>Metazoa</taxon>
        <taxon>Ecdysozoa</taxon>
        <taxon>Tardigrada</taxon>
        <taxon>Eutardigrada</taxon>
        <taxon>Parachela</taxon>
        <taxon>Hypsibioidea</taxon>
        <taxon>Hypsibiidae</taxon>
        <taxon>Hypsibius</taxon>
    </lineage>
</organism>
<dbReference type="Proteomes" id="UP000192578">
    <property type="component" value="Unassembled WGS sequence"/>
</dbReference>
<dbReference type="AlphaFoldDB" id="A0A9X6RLZ6"/>
<comment type="caution">
    <text evidence="2">The sequence shown here is derived from an EMBL/GenBank/DDBJ whole genome shotgun (WGS) entry which is preliminary data.</text>
</comment>
<feature type="region of interest" description="Disordered" evidence="1">
    <location>
        <begin position="21"/>
        <end position="86"/>
    </location>
</feature>